<dbReference type="VEuPathDB" id="FungiDB:CPC735_010110"/>
<dbReference type="EMBL" id="ACFW01000030">
    <property type="protein sequence ID" value="EER26834.1"/>
    <property type="molecule type" value="Genomic_DNA"/>
</dbReference>
<evidence type="ECO:0000256" key="4">
    <source>
        <dbReference type="ARBA" id="ARBA00022989"/>
    </source>
</evidence>
<evidence type="ECO:0000256" key="2">
    <source>
        <dbReference type="ARBA" id="ARBA00022448"/>
    </source>
</evidence>
<evidence type="ECO:0000313" key="7">
    <source>
        <dbReference type="EMBL" id="EER26834.1"/>
    </source>
</evidence>
<dbReference type="HOGENOM" id="CLU_004495_6_2_1"/>
<evidence type="ECO:0000256" key="1">
    <source>
        <dbReference type="ARBA" id="ARBA00004141"/>
    </source>
</evidence>
<evidence type="ECO:0000313" key="8">
    <source>
        <dbReference type="Proteomes" id="UP000009084"/>
    </source>
</evidence>
<feature type="transmembrane region" description="Helical" evidence="6">
    <location>
        <begin position="154"/>
        <end position="181"/>
    </location>
</feature>
<name>C5P863_COCP7</name>
<accession>C5P863</accession>
<dbReference type="Pfam" id="PF13520">
    <property type="entry name" value="AA_permease_2"/>
    <property type="match status" value="1"/>
</dbReference>
<dbReference type="Gene3D" id="1.20.1740.10">
    <property type="entry name" value="Amino acid/polyamine transporter I"/>
    <property type="match status" value="1"/>
</dbReference>
<gene>
    <name evidence="7" type="ORF">CPC735_010110</name>
</gene>
<feature type="transmembrane region" description="Helical" evidence="6">
    <location>
        <begin position="301"/>
        <end position="323"/>
    </location>
</feature>
<keyword evidence="2" id="KW-0813">Transport</keyword>
<dbReference type="InterPro" id="IPR002293">
    <property type="entry name" value="AA/rel_permease1"/>
</dbReference>
<evidence type="ECO:0000256" key="5">
    <source>
        <dbReference type="ARBA" id="ARBA00023136"/>
    </source>
</evidence>
<dbReference type="Proteomes" id="UP000009084">
    <property type="component" value="Unassembled WGS sequence"/>
</dbReference>
<dbReference type="GO" id="GO:0016020">
    <property type="term" value="C:membrane"/>
    <property type="evidence" value="ECO:0007669"/>
    <property type="project" value="UniProtKB-SubCell"/>
</dbReference>
<proteinExistence type="predicted"/>
<feature type="transmembrane region" description="Helical" evidence="6">
    <location>
        <begin position="425"/>
        <end position="447"/>
    </location>
</feature>
<keyword evidence="5 6" id="KW-0472">Membrane</keyword>
<dbReference type="GO" id="GO:0022857">
    <property type="term" value="F:transmembrane transporter activity"/>
    <property type="evidence" value="ECO:0007669"/>
    <property type="project" value="InterPro"/>
</dbReference>
<evidence type="ECO:0000256" key="3">
    <source>
        <dbReference type="ARBA" id="ARBA00022692"/>
    </source>
</evidence>
<comment type="caution">
    <text evidence="7">The sequence shown here is derived from an EMBL/GenBank/DDBJ whole genome shotgun (WGS) entry which is preliminary data.</text>
</comment>
<dbReference type="AlphaFoldDB" id="C5P863"/>
<feature type="transmembrane region" description="Helical" evidence="6">
    <location>
        <begin position="220"/>
        <end position="243"/>
    </location>
</feature>
<comment type="subcellular location">
    <subcellularLocation>
        <location evidence="1">Membrane</location>
        <topology evidence="1">Multi-pass membrane protein</topology>
    </subcellularLocation>
</comment>
<feature type="transmembrane region" description="Helical" evidence="6">
    <location>
        <begin position="193"/>
        <end position="213"/>
    </location>
</feature>
<keyword evidence="4 6" id="KW-1133">Transmembrane helix</keyword>
<organism evidence="7 8">
    <name type="scientific">Coccidioides posadasii (strain C735)</name>
    <name type="common">Valley fever fungus</name>
    <dbReference type="NCBI Taxonomy" id="222929"/>
    <lineage>
        <taxon>Eukaryota</taxon>
        <taxon>Fungi</taxon>
        <taxon>Dikarya</taxon>
        <taxon>Ascomycota</taxon>
        <taxon>Pezizomycotina</taxon>
        <taxon>Eurotiomycetes</taxon>
        <taxon>Eurotiomycetidae</taxon>
        <taxon>Onygenales</taxon>
        <taxon>Onygenaceae</taxon>
        <taxon>Coccidioides</taxon>
    </lineage>
</organism>
<feature type="transmembrane region" description="Helical" evidence="6">
    <location>
        <begin position="398"/>
        <end position="419"/>
    </location>
</feature>
<feature type="transmembrane region" description="Helical" evidence="6">
    <location>
        <begin position="498"/>
        <end position="519"/>
    </location>
</feature>
<feature type="transmembrane region" description="Helical" evidence="6">
    <location>
        <begin position="467"/>
        <end position="486"/>
    </location>
</feature>
<sequence length="545" mass="60654">MEDAECYKLDVHSRIQSIDSPKENEKVSSGGYGSKIVEDQTRIKRLFNFTQIFFFALTFMSSWETMALYGDDINQLCKISTTNISCSNLTAVFTNGGPQALAWGILVVVSGALAQSASLAEMAAMQPIAGAQYHWTHHLAPPRQRRFITWMQGWITWFAWVSLLAGVANTTANMIQGLAIINYPNYQPERWHLTMIMFAMLIIEGLMNMYTFWLIPWVELLAGILHIVLFIVFVVVLVCLAPRHTADFVFAKGASASGWNNRYVSWNLGLLTPTWGFVGFDGAVHMSEEVRRAKKAMPRSIFWTVATNGVLAYAIIIVILFTMGPLENALQSSFPIIEICRQATGSVRAATAMVCGLLVISLAVNLASIASASRLTWAWSRDGALPSWFSYIDRKHCVPVRAVWLPIAIVMVLACLNIASVTAFGAFIALSSIGLFTSYLIAIGCMVHARFFQTHTLQFGEWNMGRLGLPVNIFAICYTIYVIIWLPFPSLLPVTGENMNYCLPIFAASTLFALSLWFLRAKKHWGGLNKEVIRLVVEGGELNLK</sequence>
<reference evidence="7 8" key="1">
    <citation type="journal article" date="2009" name="Genome Res.">
        <title>Comparative genomic analyses of the human fungal pathogens Coccidioides and their relatives.</title>
        <authorList>
            <person name="Sharpton T.J."/>
            <person name="Stajich J.E."/>
            <person name="Rounsley S.D."/>
            <person name="Gardner M.J."/>
            <person name="Wortman J.R."/>
            <person name="Jordar V.S."/>
            <person name="Maiti R."/>
            <person name="Kodira C.D."/>
            <person name="Neafsey D.E."/>
            <person name="Zeng Q."/>
            <person name="Hung C.-Y."/>
            <person name="McMahan C."/>
            <person name="Muszewska A."/>
            <person name="Grynberg M."/>
            <person name="Mandel M.A."/>
            <person name="Kellner E.M."/>
            <person name="Barker B.M."/>
            <person name="Galgiani J.N."/>
            <person name="Orbach M.J."/>
            <person name="Kirkland T.N."/>
            <person name="Cole G.T."/>
            <person name="Henn M.R."/>
            <person name="Birren B.W."/>
            <person name="Taylor J.W."/>
        </authorList>
    </citation>
    <scope>NUCLEOTIDE SEQUENCE [LARGE SCALE GENOMIC DNA]</scope>
    <source>
        <strain evidence="8">C735</strain>
    </source>
</reference>
<dbReference type="PANTHER" id="PTHR45649:SF5">
    <property type="entry name" value="GABA TRANSPORTER (EUROFUNG)-RELATED"/>
    <property type="match status" value="1"/>
</dbReference>
<protein>
    <submittedName>
        <fullName evidence="7">Choline transport protein, putative</fullName>
    </submittedName>
</protein>
<evidence type="ECO:0000256" key="6">
    <source>
        <dbReference type="SAM" id="Phobius"/>
    </source>
</evidence>
<dbReference type="OrthoDB" id="3257095at2759"/>
<dbReference type="PANTHER" id="PTHR45649">
    <property type="entry name" value="AMINO-ACID PERMEASE BAT1"/>
    <property type="match status" value="1"/>
</dbReference>
<feature type="transmembrane region" description="Helical" evidence="6">
    <location>
        <begin position="46"/>
        <end position="63"/>
    </location>
</feature>
<keyword evidence="3 6" id="KW-0812">Transmembrane</keyword>
<feature type="transmembrane region" description="Helical" evidence="6">
    <location>
        <begin position="351"/>
        <end position="377"/>
    </location>
</feature>